<organism evidence="1 2">
    <name type="scientific">Limosa lapponica baueri</name>
    <dbReference type="NCBI Taxonomy" id="1758121"/>
    <lineage>
        <taxon>Eukaryota</taxon>
        <taxon>Metazoa</taxon>
        <taxon>Chordata</taxon>
        <taxon>Craniata</taxon>
        <taxon>Vertebrata</taxon>
        <taxon>Euteleostomi</taxon>
        <taxon>Archelosauria</taxon>
        <taxon>Archosauria</taxon>
        <taxon>Dinosauria</taxon>
        <taxon>Saurischia</taxon>
        <taxon>Theropoda</taxon>
        <taxon>Coelurosauria</taxon>
        <taxon>Aves</taxon>
        <taxon>Neognathae</taxon>
        <taxon>Neoaves</taxon>
        <taxon>Charadriiformes</taxon>
        <taxon>Scolopacidae</taxon>
        <taxon>Limosa</taxon>
    </lineage>
</organism>
<gene>
    <name evidence="1" type="ORF">llap_1723</name>
</gene>
<accession>A0A2I0UPG1</accession>
<dbReference type="AlphaFoldDB" id="A0A2I0UPG1"/>
<dbReference type="EMBL" id="KZ505664">
    <property type="protein sequence ID" value="PKU47940.1"/>
    <property type="molecule type" value="Genomic_DNA"/>
</dbReference>
<reference evidence="2" key="1">
    <citation type="submission" date="2017-11" db="EMBL/GenBank/DDBJ databases">
        <authorList>
            <person name="Lima N.C."/>
            <person name="Parody-Merino A.M."/>
            <person name="Battley P.F."/>
            <person name="Fidler A.E."/>
            <person name="Prosdocimi F."/>
        </authorList>
    </citation>
    <scope>NUCLEOTIDE SEQUENCE [LARGE SCALE GENOMIC DNA]</scope>
</reference>
<proteinExistence type="predicted"/>
<evidence type="ECO:0000313" key="2">
    <source>
        <dbReference type="Proteomes" id="UP000233556"/>
    </source>
</evidence>
<protein>
    <submittedName>
        <fullName evidence="1">Uncharacterized protein</fullName>
    </submittedName>
</protein>
<reference evidence="2" key="2">
    <citation type="submission" date="2017-12" db="EMBL/GenBank/DDBJ databases">
        <title>Genome sequence of the Bar-tailed Godwit (Limosa lapponica baueri).</title>
        <authorList>
            <person name="Lima N.C.B."/>
            <person name="Parody-Merino A.M."/>
            <person name="Battley P.F."/>
            <person name="Fidler A.E."/>
            <person name="Prosdocimi F."/>
        </authorList>
    </citation>
    <scope>NUCLEOTIDE SEQUENCE [LARGE SCALE GENOMIC DNA]</scope>
</reference>
<dbReference type="Proteomes" id="UP000233556">
    <property type="component" value="Unassembled WGS sequence"/>
</dbReference>
<name>A0A2I0UPG1_LIMLA</name>
<evidence type="ECO:0000313" key="1">
    <source>
        <dbReference type="EMBL" id="PKU47940.1"/>
    </source>
</evidence>
<keyword evidence="2" id="KW-1185">Reference proteome</keyword>
<sequence>MTRAQTRQTSKMWRIRLTDVSWKSLRVQCLYDQAVSKQAPALVQRAEEEQASQGRKKVEIPSTVEIFKSCQTAINHQVSPESKADAIFSSKIIISHPVISHNSVASGLVKYYCIFSLQIADRDGVFGANKMSNDCLRSSEWWSYHELAEACSSNLLVYIRAEIHNMAMFIQAQEETKLNVKKQSEARVGDNSS</sequence>